<proteinExistence type="predicted"/>
<evidence type="ECO:0000313" key="3">
    <source>
        <dbReference type="Proteomes" id="UP000005244"/>
    </source>
</evidence>
<keyword evidence="1" id="KW-0472">Membrane</keyword>
<reference evidence="2 3" key="1">
    <citation type="submission" date="2012-07" db="EMBL/GenBank/DDBJ databases">
        <authorList>
            <person name="Durkin A.S."/>
            <person name="McCorrison J."/>
            <person name="Torralba M."/>
            <person name="Gillis M."/>
            <person name="Methe B."/>
            <person name="Sutton G."/>
            <person name="Nelson K.E."/>
        </authorList>
    </citation>
    <scope>NUCLEOTIDE SEQUENCE [LARGE SCALE GENOMIC DNA]</scope>
    <source>
        <strain evidence="2 3">OBRC8</strain>
    </source>
</reference>
<organism evidence="2 3">
    <name type="scientific">Peptoanaerobacter stomatis</name>
    <dbReference type="NCBI Taxonomy" id="796937"/>
    <lineage>
        <taxon>Bacteria</taxon>
        <taxon>Bacillati</taxon>
        <taxon>Bacillota</taxon>
        <taxon>Clostridia</taxon>
        <taxon>Peptostreptococcales</taxon>
        <taxon>Filifactoraceae</taxon>
        <taxon>Peptoanaerobacter</taxon>
    </lineage>
</organism>
<comment type="caution">
    <text evidence="2">The sequence shown here is derived from an EMBL/GenBank/DDBJ whole genome shotgun (WGS) entry which is preliminary data.</text>
</comment>
<keyword evidence="2" id="KW-0449">Lipoprotein</keyword>
<protein>
    <submittedName>
        <fullName evidence="2">Putative lipoprotein</fullName>
    </submittedName>
</protein>
<evidence type="ECO:0000313" key="2">
    <source>
        <dbReference type="EMBL" id="EJU23819.1"/>
    </source>
</evidence>
<dbReference type="PROSITE" id="PS51257">
    <property type="entry name" value="PROKAR_LIPOPROTEIN"/>
    <property type="match status" value="1"/>
</dbReference>
<keyword evidence="1" id="KW-1133">Transmembrane helix</keyword>
<dbReference type="Proteomes" id="UP000005244">
    <property type="component" value="Unassembled WGS sequence"/>
</dbReference>
<dbReference type="EMBL" id="ALNK01000013">
    <property type="protein sequence ID" value="EJU23819.1"/>
    <property type="molecule type" value="Genomic_DNA"/>
</dbReference>
<keyword evidence="1" id="KW-0812">Transmembrane</keyword>
<evidence type="ECO:0000256" key="1">
    <source>
        <dbReference type="SAM" id="Phobius"/>
    </source>
</evidence>
<sequence>MTGRIGWASVVVGVVGMWVTGCLMELWETLFAGRGKAALCFSMCCEWRFP</sequence>
<dbReference type="AlphaFoldDB" id="J5UN59"/>
<name>J5UN59_9FIRM</name>
<keyword evidence="3" id="KW-1185">Reference proteome</keyword>
<feature type="transmembrane region" description="Helical" evidence="1">
    <location>
        <begin position="6"/>
        <end position="27"/>
    </location>
</feature>
<accession>J5UN59</accession>
<gene>
    <name evidence="2" type="ORF">HMPREF1143_1039</name>
</gene>